<comment type="caution">
    <text evidence="2">The sequence shown here is derived from an EMBL/GenBank/DDBJ whole genome shotgun (WGS) entry which is preliminary data.</text>
</comment>
<feature type="transmembrane region" description="Helical" evidence="1">
    <location>
        <begin position="41"/>
        <end position="61"/>
    </location>
</feature>
<dbReference type="InterPro" id="IPR038750">
    <property type="entry name" value="YczE/YyaS-like"/>
</dbReference>
<dbReference type="Proteomes" id="UP001596138">
    <property type="component" value="Unassembled WGS sequence"/>
</dbReference>
<dbReference type="PANTHER" id="PTHR40078:SF1">
    <property type="entry name" value="INTEGRAL MEMBRANE PROTEIN"/>
    <property type="match status" value="1"/>
</dbReference>
<evidence type="ECO:0000256" key="1">
    <source>
        <dbReference type="SAM" id="Phobius"/>
    </source>
</evidence>
<accession>A0ABW1T090</accession>
<keyword evidence="1" id="KW-0472">Membrane</keyword>
<dbReference type="Pfam" id="PF19700">
    <property type="entry name" value="DUF6198"/>
    <property type="match status" value="1"/>
</dbReference>
<dbReference type="EMBL" id="JBHSTI010000008">
    <property type="protein sequence ID" value="MFC6238121.1"/>
    <property type="molecule type" value="Genomic_DNA"/>
</dbReference>
<keyword evidence="1" id="KW-0812">Transmembrane</keyword>
<keyword evidence="3" id="KW-1185">Reference proteome</keyword>
<feature type="transmembrane region" description="Helical" evidence="1">
    <location>
        <begin position="81"/>
        <end position="99"/>
    </location>
</feature>
<gene>
    <name evidence="2" type="ORF">ACFQGU_09535</name>
</gene>
<dbReference type="RefSeq" id="WP_386766050.1">
    <property type="nucleotide sequence ID" value="NZ_JBHSTI010000008.1"/>
</dbReference>
<feature type="transmembrane region" description="Helical" evidence="1">
    <location>
        <begin position="106"/>
        <end position="127"/>
    </location>
</feature>
<keyword evidence="1" id="KW-1133">Transmembrane helix</keyword>
<protein>
    <submittedName>
        <fullName evidence="2">YitT family protein</fullName>
    </submittedName>
</protein>
<evidence type="ECO:0000313" key="2">
    <source>
        <dbReference type="EMBL" id="MFC6238121.1"/>
    </source>
</evidence>
<evidence type="ECO:0000313" key="3">
    <source>
        <dbReference type="Proteomes" id="UP001596138"/>
    </source>
</evidence>
<organism evidence="2 3">
    <name type="scientific">Longivirga aurantiaca</name>
    <dbReference type="NCBI Taxonomy" id="1837743"/>
    <lineage>
        <taxon>Bacteria</taxon>
        <taxon>Bacillati</taxon>
        <taxon>Actinomycetota</taxon>
        <taxon>Actinomycetes</taxon>
        <taxon>Sporichthyales</taxon>
        <taxon>Sporichthyaceae</taxon>
        <taxon>Longivirga</taxon>
    </lineage>
</organism>
<feature type="transmembrane region" description="Helical" evidence="1">
    <location>
        <begin position="133"/>
        <end position="157"/>
    </location>
</feature>
<proteinExistence type="predicted"/>
<name>A0ABW1T090_9ACTN</name>
<reference evidence="3" key="1">
    <citation type="journal article" date="2019" name="Int. J. Syst. Evol. Microbiol.">
        <title>The Global Catalogue of Microorganisms (GCM) 10K type strain sequencing project: providing services to taxonomists for standard genome sequencing and annotation.</title>
        <authorList>
            <consortium name="The Broad Institute Genomics Platform"/>
            <consortium name="The Broad Institute Genome Sequencing Center for Infectious Disease"/>
            <person name="Wu L."/>
            <person name="Ma J."/>
        </authorList>
    </citation>
    <scope>NUCLEOTIDE SEQUENCE [LARGE SCALE GENOMIC DNA]</scope>
    <source>
        <strain evidence="3">CGMCC 4.7317</strain>
    </source>
</reference>
<dbReference type="PANTHER" id="PTHR40078">
    <property type="entry name" value="INTEGRAL MEMBRANE PROTEIN-RELATED"/>
    <property type="match status" value="1"/>
</dbReference>
<sequence>MHQEPEQSALRRILLFLKGSATIPRTRWTARRFWRPTPGSVFSLLLGLVLFGLGEAFLLVADLGATPWTVLAQGLSLRTDLSIGWVTFAVSTLVLLLWIPLRQRPGLGTIANIVVIALVLDLAYAWLPVPSGLGLRYVFVFVGIGLIGLGSGFYLTAGHGPGPRDGWMTGLHHRTGRPVAQIRLGIEVVVLTVGWLLGGTVGIGTALFALLIGQSVALGLTLVRHVVPPAQPHAPRT</sequence>